<dbReference type="GO" id="GO:0008408">
    <property type="term" value="F:3'-5' exonuclease activity"/>
    <property type="evidence" value="ECO:0007669"/>
    <property type="project" value="InterPro"/>
</dbReference>
<evidence type="ECO:0000256" key="1">
    <source>
        <dbReference type="ARBA" id="ARBA00002286"/>
    </source>
</evidence>
<evidence type="ECO:0000256" key="2">
    <source>
        <dbReference type="ARBA" id="ARBA00007705"/>
    </source>
</evidence>
<name>A0A9W5R4P8_BACCE</name>
<feature type="coiled-coil region" evidence="7">
    <location>
        <begin position="17"/>
        <end position="44"/>
    </location>
</feature>
<reference evidence="9 10" key="1">
    <citation type="submission" date="2012-12" db="EMBL/GenBank/DDBJ databases">
        <title>The Genome Sequence of Bacillus cereus VD184.</title>
        <authorList>
            <consortium name="The Broad Institute Genome Sequencing Platform"/>
            <consortium name="The Broad Institute Genome Sequencing Center for Infectious Disease"/>
            <person name="Feldgarden M."/>
            <person name="Van der Auwera G.A."/>
            <person name="Mahillon J."/>
            <person name="Duprez V."/>
            <person name="Timmery S."/>
            <person name="Mattelet C."/>
            <person name="Dierick K."/>
            <person name="Sun M."/>
            <person name="Yu Z."/>
            <person name="Zhu L."/>
            <person name="Hu X."/>
            <person name="Shank E.B."/>
            <person name="Swiecicka I."/>
            <person name="Hansen B.M."/>
            <person name="Andrup L."/>
            <person name="Walker B."/>
            <person name="Young S.K."/>
            <person name="Zeng Q."/>
            <person name="Gargeya S."/>
            <person name="Fitzgerald M."/>
            <person name="Haas B."/>
            <person name="Abouelleil A."/>
            <person name="Alvarado L."/>
            <person name="Arachchi H.M."/>
            <person name="Berlin A.M."/>
            <person name="Chapman S.B."/>
            <person name="Dewar J."/>
            <person name="Goldberg J."/>
            <person name="Griggs A."/>
            <person name="Gujja S."/>
            <person name="Hansen M."/>
            <person name="Howarth C."/>
            <person name="Imamovic A."/>
            <person name="Larimer J."/>
            <person name="McCowan C."/>
            <person name="Murphy C."/>
            <person name="Neiman D."/>
            <person name="Pearson M."/>
            <person name="Priest M."/>
            <person name="Roberts A."/>
            <person name="Saif S."/>
            <person name="Shea T."/>
            <person name="Sisk P."/>
            <person name="Sykes S."/>
            <person name="Wortman J."/>
            <person name="Nusbaum C."/>
            <person name="Birren B."/>
        </authorList>
    </citation>
    <scope>NUCLEOTIDE SEQUENCE [LARGE SCALE GENOMIC DNA]</scope>
    <source>
        <strain evidence="9 10">VD184</strain>
    </source>
</reference>
<evidence type="ECO:0000256" key="7">
    <source>
        <dbReference type="SAM" id="Coils"/>
    </source>
</evidence>
<dbReference type="InterPro" id="IPR012337">
    <property type="entry name" value="RNaseH-like_sf"/>
</dbReference>
<dbReference type="GO" id="GO:0006302">
    <property type="term" value="P:double-strand break repair"/>
    <property type="evidence" value="ECO:0007669"/>
    <property type="project" value="TreeGrafter"/>
</dbReference>
<keyword evidence="5" id="KW-0235">DNA replication</keyword>
<dbReference type="AlphaFoldDB" id="A0A9W5R4P8"/>
<feature type="domain" description="DNA-directed DNA polymerase family A palm" evidence="8">
    <location>
        <begin position="627"/>
        <end position="891"/>
    </location>
</feature>
<evidence type="ECO:0000256" key="3">
    <source>
        <dbReference type="ARBA" id="ARBA00012417"/>
    </source>
</evidence>
<comment type="function">
    <text evidence="1">Involved in the transposition of the insertion sequence.</text>
</comment>
<dbReference type="SUPFAM" id="SSF53098">
    <property type="entry name" value="Ribonuclease H-like"/>
    <property type="match status" value="1"/>
</dbReference>
<comment type="caution">
    <text evidence="9">The sequence shown here is derived from an EMBL/GenBank/DDBJ whole genome shotgun (WGS) entry which is preliminary data.</text>
</comment>
<dbReference type="EC" id="2.7.7.7" evidence="3"/>
<dbReference type="EMBL" id="AHFK01000061">
    <property type="protein sequence ID" value="EOQ07790.1"/>
    <property type="molecule type" value="Genomic_DNA"/>
</dbReference>
<evidence type="ECO:0000256" key="4">
    <source>
        <dbReference type="ARBA" id="ARBA00020311"/>
    </source>
</evidence>
<evidence type="ECO:0000313" key="10">
    <source>
        <dbReference type="Proteomes" id="UP000014028"/>
    </source>
</evidence>
<proteinExistence type="inferred from homology"/>
<evidence type="ECO:0000259" key="8">
    <source>
        <dbReference type="SMART" id="SM00482"/>
    </source>
</evidence>
<dbReference type="GO" id="GO:0003887">
    <property type="term" value="F:DNA-directed DNA polymerase activity"/>
    <property type="evidence" value="ECO:0007669"/>
    <property type="project" value="UniProtKB-EC"/>
</dbReference>
<evidence type="ECO:0000256" key="5">
    <source>
        <dbReference type="ARBA" id="ARBA00022705"/>
    </source>
</evidence>
<keyword evidence="7" id="KW-0175">Coiled coil</keyword>
<dbReference type="Gene3D" id="3.30.70.370">
    <property type="match status" value="1"/>
</dbReference>
<dbReference type="GO" id="GO:0006261">
    <property type="term" value="P:DNA-templated DNA replication"/>
    <property type="evidence" value="ECO:0007669"/>
    <property type="project" value="InterPro"/>
</dbReference>
<dbReference type="InterPro" id="IPR043502">
    <property type="entry name" value="DNA/RNA_pol_sf"/>
</dbReference>
<dbReference type="Pfam" id="PF00476">
    <property type="entry name" value="DNA_pol_A"/>
    <property type="match status" value="2"/>
</dbReference>
<dbReference type="Proteomes" id="UP000014028">
    <property type="component" value="Unassembled WGS sequence"/>
</dbReference>
<comment type="catalytic activity">
    <reaction evidence="6">
        <text>DNA(n) + a 2'-deoxyribonucleoside 5'-triphosphate = DNA(n+1) + diphosphate</text>
        <dbReference type="Rhea" id="RHEA:22508"/>
        <dbReference type="Rhea" id="RHEA-COMP:17339"/>
        <dbReference type="Rhea" id="RHEA-COMP:17340"/>
        <dbReference type="ChEBI" id="CHEBI:33019"/>
        <dbReference type="ChEBI" id="CHEBI:61560"/>
        <dbReference type="ChEBI" id="CHEBI:173112"/>
        <dbReference type="EC" id="2.7.7.7"/>
    </reaction>
</comment>
<dbReference type="SMART" id="SM00482">
    <property type="entry name" value="POLAc"/>
    <property type="match status" value="1"/>
</dbReference>
<organism evidence="9 10">
    <name type="scientific">Bacillus cereus VD184</name>
    <dbReference type="NCBI Taxonomy" id="1053242"/>
    <lineage>
        <taxon>Bacteria</taxon>
        <taxon>Bacillati</taxon>
        <taxon>Bacillota</taxon>
        <taxon>Bacilli</taxon>
        <taxon>Bacillales</taxon>
        <taxon>Bacillaceae</taxon>
        <taxon>Bacillus</taxon>
        <taxon>Bacillus cereus group</taxon>
    </lineage>
</organism>
<evidence type="ECO:0000256" key="6">
    <source>
        <dbReference type="ARBA" id="ARBA00049244"/>
    </source>
</evidence>
<dbReference type="RefSeq" id="WP_016123182.1">
    <property type="nucleotide sequence ID" value="NZ_KB976835.1"/>
</dbReference>
<dbReference type="InterPro" id="IPR002298">
    <property type="entry name" value="DNA_polymerase_A"/>
</dbReference>
<dbReference type="InterPro" id="IPR001098">
    <property type="entry name" value="DNA-dir_DNA_pol_A_palm_dom"/>
</dbReference>
<dbReference type="InterPro" id="IPR036397">
    <property type="entry name" value="RNaseH_sf"/>
</dbReference>
<gene>
    <name evidence="9" type="ORF">IKC_00019</name>
</gene>
<dbReference type="Gene3D" id="1.20.1060.10">
    <property type="entry name" value="Taq DNA Polymerase, Chain T, domain 4"/>
    <property type="match status" value="1"/>
</dbReference>
<dbReference type="GO" id="GO:0003677">
    <property type="term" value="F:DNA binding"/>
    <property type="evidence" value="ECO:0007669"/>
    <property type="project" value="InterPro"/>
</dbReference>
<dbReference type="Gene3D" id="1.10.150.20">
    <property type="entry name" value="5' to 3' exonuclease, C-terminal subdomain"/>
    <property type="match status" value="1"/>
</dbReference>
<dbReference type="Gene3D" id="3.30.420.10">
    <property type="entry name" value="Ribonuclease H-like superfamily/Ribonuclease H"/>
    <property type="match status" value="1"/>
</dbReference>
<sequence>MTPKLTLNLKIPSVRDNEETKTRVAKAVERKEKATETIEEAFQRVWQTSKWDEKEAVLFKLAHEAFFSGAIGRLSEKRLTKKEIKEMGQRVQEEREDALRKQRIQQTLVNKPSNYHIITDETKLGEMISRLYKETELQRTDEWFQQAFKLFDNTLIRRKLKERGITIRSALSLTVWDTETSGLDKMIDLTGGYSFWLPLLNEGYYVAYGHVNEKQQCGRSVALEVVKSFLEDAAHIKSFHNAEYDLNLLRNDGFKPAGVRFDSMDAQFILYDHEETYGLKPLFTKYKKAIGGYALEMDDFTFEDLFGNGSPLPYDAETVGIYAIKDVHKGWLLTKWQIDNLVATDDLAKAYFEIRQYLPEVNVEIVRTGFELNLEELSKLEVEYGEAHGEAQRKLFETYQIDDEFLYKMSLAIKGEQINKWIEAQKKRIEKQKDMLKKCQAEFKIANPTTKKYQQLKTRIHKYQTEAFPEAIPQNAPDYIHEFNLSSNDHLAYLIYDHLGIKDRTKEIVKDKKKVRAVSNDVLERYFKEEESLKPLADFSKYSKLLGTYVEKMPKALDVDGRIHTQLRTVSTGRYGSSGYKGKPNDVYTGSVTDGNFLDIIQRLVDCNEQVEKGTNLQNIPSRSEEGLRVRKTFVPRKGYTFAGSDLSSIEPRLQAHRMSTEFGDEIFAIMFRKGLDPYVEFASLLFDVPKEHCVESYYKKVKGTDRAVPPFRKLMKQLFLAEGYGQAFEQFYKSVQVYGIKEEHASTAYKKFDEVLPGFKKMVEATFEHLRQHGWVATLWGQKRRFPKYKEQWKRLNQLMRKARILDKNDPKLGEKSRKLKWEERSEFWELIKATGKAERQAFNHTIQGSGANVLQLCMIRSYYECTLAKGWEFNLTLHDEMKHSIPNDQLTPEVIALYDDIMTNTVILETPLECDTVIEPEWMSEYSAEDWDFENCKPKEETE</sequence>
<dbReference type="PANTHER" id="PTHR10133:SF27">
    <property type="entry name" value="DNA POLYMERASE NU"/>
    <property type="match status" value="1"/>
</dbReference>
<comment type="similarity">
    <text evidence="2">Belongs to the DNA polymerase type-A family.</text>
</comment>
<dbReference type="SUPFAM" id="SSF56672">
    <property type="entry name" value="DNA/RNA polymerases"/>
    <property type="match status" value="1"/>
</dbReference>
<evidence type="ECO:0000313" key="9">
    <source>
        <dbReference type="EMBL" id="EOQ07790.1"/>
    </source>
</evidence>
<dbReference type="PANTHER" id="PTHR10133">
    <property type="entry name" value="DNA POLYMERASE I"/>
    <property type="match status" value="1"/>
</dbReference>
<dbReference type="Pfam" id="PF01612">
    <property type="entry name" value="DNA_pol_A_exo1"/>
    <property type="match status" value="1"/>
</dbReference>
<protein>
    <recommendedName>
        <fullName evidence="4">DNA polymerase I</fullName>
        <ecNumber evidence="3">2.7.7.7</ecNumber>
    </recommendedName>
</protein>
<dbReference type="InterPro" id="IPR002562">
    <property type="entry name" value="3'-5'_exonuclease_dom"/>
</dbReference>
<accession>A0A9W5R4P8</accession>